<gene>
    <name evidence="4" type="ORF">C5Y83_18780</name>
</gene>
<dbReference type="Pfam" id="PF07963">
    <property type="entry name" value="N_methyl"/>
    <property type="match status" value="1"/>
</dbReference>
<dbReference type="Proteomes" id="UP000238322">
    <property type="component" value="Unassembled WGS sequence"/>
</dbReference>
<keyword evidence="2" id="KW-0472">Membrane</keyword>
<keyword evidence="2" id="KW-0812">Transmembrane</keyword>
<evidence type="ECO:0000313" key="4">
    <source>
        <dbReference type="EMBL" id="PQO32275.1"/>
    </source>
</evidence>
<dbReference type="SUPFAM" id="SSF54523">
    <property type="entry name" value="Pili subunits"/>
    <property type="match status" value="1"/>
</dbReference>
<organism evidence="4 5">
    <name type="scientific">Blastopirellula marina</name>
    <dbReference type="NCBI Taxonomy" id="124"/>
    <lineage>
        <taxon>Bacteria</taxon>
        <taxon>Pseudomonadati</taxon>
        <taxon>Planctomycetota</taxon>
        <taxon>Planctomycetia</taxon>
        <taxon>Pirellulales</taxon>
        <taxon>Pirellulaceae</taxon>
        <taxon>Blastopirellula</taxon>
    </lineage>
</organism>
<dbReference type="InterPro" id="IPR011453">
    <property type="entry name" value="DUF1559"/>
</dbReference>
<feature type="region of interest" description="Disordered" evidence="1">
    <location>
        <begin position="294"/>
        <end position="315"/>
    </location>
</feature>
<dbReference type="Pfam" id="PF07596">
    <property type="entry name" value="SBP_bac_10"/>
    <property type="match status" value="1"/>
</dbReference>
<dbReference type="RefSeq" id="WP_105331287.1">
    <property type="nucleotide sequence ID" value="NZ_PUHY01000012.1"/>
</dbReference>
<sequence length="369" mass="39296">MSISSTKRGAFTLVELLVVIAIIGVLIALLLPAVQQAREAARRMQCSNNLKQLGLAVHNFASTYQDELPMLGEAQEGGHWTAFILPYIEQANMYEALTFGSTNWAAGTALNNPSITSTSNAERQIAACQTKLEALICPSSTVSGPIYDASVYSPPWFVAARQPANYLGVVTGIQPNDWKPAWGWGRPGIPSWTDANGNSHDTKGHPELDGVFITRHPDKARIAQGGMGGACRLASITDGTSNTLMIGEAEPDPQLQTLASVSENANTGRKDHWAIGGDDFDNWEGSDWSEMGGSTGVRINYPRPQGSPNDASDSDPNWAAYEVSFSSRHPGGCNFVSADGSVRFVAETINASIFSALGTRANGEAVPAP</sequence>
<dbReference type="PANTHER" id="PTHR30093:SF2">
    <property type="entry name" value="TYPE II SECRETION SYSTEM PROTEIN H"/>
    <property type="match status" value="1"/>
</dbReference>
<dbReference type="OrthoDB" id="255848at2"/>
<proteinExistence type="predicted"/>
<protein>
    <submittedName>
        <fullName evidence="4">Prepilin-type cleavage/methylation domain-containing protein</fullName>
    </submittedName>
</protein>
<evidence type="ECO:0000259" key="3">
    <source>
        <dbReference type="Pfam" id="PF07596"/>
    </source>
</evidence>
<dbReference type="PANTHER" id="PTHR30093">
    <property type="entry name" value="GENERAL SECRETION PATHWAY PROTEIN G"/>
    <property type="match status" value="1"/>
</dbReference>
<dbReference type="EMBL" id="PUHY01000012">
    <property type="protein sequence ID" value="PQO32275.1"/>
    <property type="molecule type" value="Genomic_DNA"/>
</dbReference>
<dbReference type="NCBIfam" id="TIGR04294">
    <property type="entry name" value="pre_pil_HX9DG"/>
    <property type="match status" value="1"/>
</dbReference>
<dbReference type="Gene3D" id="3.30.700.10">
    <property type="entry name" value="Glycoprotein, Type 4 Pilin"/>
    <property type="match status" value="1"/>
</dbReference>
<evidence type="ECO:0000256" key="1">
    <source>
        <dbReference type="SAM" id="MobiDB-lite"/>
    </source>
</evidence>
<name>A0A2S8FJB3_9BACT</name>
<dbReference type="AlphaFoldDB" id="A0A2S8FJB3"/>
<keyword evidence="2" id="KW-1133">Transmembrane helix</keyword>
<dbReference type="InterPro" id="IPR012902">
    <property type="entry name" value="N_methyl_site"/>
</dbReference>
<evidence type="ECO:0000256" key="2">
    <source>
        <dbReference type="SAM" id="Phobius"/>
    </source>
</evidence>
<reference evidence="4 5" key="1">
    <citation type="submission" date="2018-02" db="EMBL/GenBank/DDBJ databases">
        <title>Comparative genomes isolates from brazilian mangrove.</title>
        <authorList>
            <person name="Araujo J.E."/>
            <person name="Taketani R.G."/>
            <person name="Silva M.C.P."/>
            <person name="Loureco M.V."/>
            <person name="Andreote F.D."/>
        </authorList>
    </citation>
    <scope>NUCLEOTIDE SEQUENCE [LARGE SCALE GENOMIC DNA]</scope>
    <source>
        <strain evidence="4 5">Hex-1 MGV</strain>
    </source>
</reference>
<evidence type="ECO:0000313" key="5">
    <source>
        <dbReference type="Proteomes" id="UP000238322"/>
    </source>
</evidence>
<dbReference type="NCBIfam" id="TIGR02532">
    <property type="entry name" value="IV_pilin_GFxxxE"/>
    <property type="match status" value="1"/>
</dbReference>
<dbReference type="InterPro" id="IPR045584">
    <property type="entry name" value="Pilin-like"/>
</dbReference>
<accession>A0A2S8FJB3</accession>
<feature type="compositionally biased region" description="Polar residues" evidence="1">
    <location>
        <begin position="306"/>
        <end position="315"/>
    </location>
</feature>
<comment type="caution">
    <text evidence="4">The sequence shown here is derived from an EMBL/GenBank/DDBJ whole genome shotgun (WGS) entry which is preliminary data.</text>
</comment>
<feature type="transmembrane region" description="Helical" evidence="2">
    <location>
        <begin position="12"/>
        <end position="34"/>
    </location>
</feature>
<feature type="domain" description="DUF1559" evidence="3">
    <location>
        <begin position="35"/>
        <end position="351"/>
    </location>
</feature>
<dbReference type="InterPro" id="IPR027558">
    <property type="entry name" value="Pre_pil_HX9DG_C"/>
</dbReference>